<name>A0AAV4ZH59_9HYPH</name>
<sequence>MDAASGAETAGPGSFRVPLVELSADELARVMATESALATAEERLADVAGNRRLLAEIAADSAAARVLARCEAGLPVLSTDPGVPAAQLSLRVGTPRIVSGSLLGRLVRCGLLAPAWEPARTTRQDPRTWRPTLYVPTKAGKLLAAGRIVDAAGLVGNLRLPRSASASAPDDGLFQTLARLGEGMPDDERGRLGQAVEAHLPADGVTLAEAVGYGRNFSSWSPIVRGALAGILALAPDGRLRRADPPRPGHGPRG</sequence>
<accession>A0AAV4ZH59</accession>
<reference evidence="1" key="2">
    <citation type="submission" date="2021-08" db="EMBL/GenBank/DDBJ databases">
        <authorList>
            <person name="Tani A."/>
            <person name="Ola A."/>
            <person name="Ogura Y."/>
            <person name="Katsura K."/>
            <person name="Hayashi T."/>
        </authorList>
    </citation>
    <scope>NUCLEOTIDE SEQUENCE</scope>
    <source>
        <strain evidence="1">DSM 16372</strain>
    </source>
</reference>
<proteinExistence type="predicted"/>
<dbReference type="AlphaFoldDB" id="A0AAV4ZH59"/>
<dbReference type="Proteomes" id="UP001055247">
    <property type="component" value="Unassembled WGS sequence"/>
</dbReference>
<evidence type="ECO:0000313" key="2">
    <source>
        <dbReference type="Proteomes" id="UP001055247"/>
    </source>
</evidence>
<evidence type="ECO:0000313" key="1">
    <source>
        <dbReference type="EMBL" id="GJD87712.1"/>
    </source>
</evidence>
<protein>
    <submittedName>
        <fullName evidence="1">Uncharacterized protein</fullName>
    </submittedName>
</protein>
<keyword evidence="2" id="KW-1185">Reference proteome</keyword>
<comment type="caution">
    <text evidence="1">The sequence shown here is derived from an EMBL/GenBank/DDBJ whole genome shotgun (WGS) entry which is preliminary data.</text>
</comment>
<gene>
    <name evidence="1" type="ORF">BHAOGJBA_1217</name>
</gene>
<reference evidence="1" key="1">
    <citation type="journal article" date="2016" name="Front. Microbiol.">
        <title>Genome Sequence of the Piezophilic, Mesophilic Sulfate-Reducing Bacterium Desulfovibrio indicus J2T.</title>
        <authorList>
            <person name="Cao J."/>
            <person name="Maignien L."/>
            <person name="Shao Z."/>
            <person name="Alain K."/>
            <person name="Jebbar M."/>
        </authorList>
    </citation>
    <scope>NUCLEOTIDE SEQUENCE</scope>
    <source>
        <strain evidence="1">DSM 16372</strain>
    </source>
</reference>
<organism evidence="1 2">
    <name type="scientific">Methylobacterium hispanicum</name>
    <dbReference type="NCBI Taxonomy" id="270350"/>
    <lineage>
        <taxon>Bacteria</taxon>
        <taxon>Pseudomonadati</taxon>
        <taxon>Pseudomonadota</taxon>
        <taxon>Alphaproteobacteria</taxon>
        <taxon>Hyphomicrobiales</taxon>
        <taxon>Methylobacteriaceae</taxon>
        <taxon>Methylobacterium</taxon>
    </lineage>
</organism>
<dbReference type="RefSeq" id="WP_238229708.1">
    <property type="nucleotide sequence ID" value="NZ_BPQO01000004.1"/>
</dbReference>
<dbReference type="EMBL" id="BPQO01000004">
    <property type="protein sequence ID" value="GJD87712.1"/>
    <property type="molecule type" value="Genomic_DNA"/>
</dbReference>